<dbReference type="EMBL" id="JBHSTE010000002">
    <property type="protein sequence ID" value="MFC6332486.1"/>
    <property type="molecule type" value="Genomic_DNA"/>
</dbReference>
<reference evidence="5" key="1">
    <citation type="journal article" date="2019" name="Int. J. Syst. Evol. Microbiol.">
        <title>The Global Catalogue of Microorganisms (GCM) 10K type strain sequencing project: providing services to taxonomists for standard genome sequencing and annotation.</title>
        <authorList>
            <consortium name="The Broad Institute Genomics Platform"/>
            <consortium name="The Broad Institute Genome Sequencing Center for Infectious Disease"/>
            <person name="Wu L."/>
            <person name="Ma J."/>
        </authorList>
    </citation>
    <scope>NUCLEOTIDE SEQUENCE [LARGE SCALE GENOMIC DNA]</scope>
    <source>
        <strain evidence="5">PCU 280</strain>
    </source>
</reference>
<dbReference type="InterPro" id="IPR010994">
    <property type="entry name" value="RuvA_2-like"/>
</dbReference>
<dbReference type="InterPro" id="IPR051675">
    <property type="entry name" value="Endo/Exo/Phosphatase_dom_1"/>
</dbReference>
<comment type="caution">
    <text evidence="4">The sequence shown here is derived from an EMBL/GenBank/DDBJ whole genome shotgun (WGS) entry which is preliminary data.</text>
</comment>
<proteinExistence type="predicted"/>
<keyword evidence="5" id="KW-1185">Reference proteome</keyword>
<name>A0ABW1V4X4_9BACL</name>
<gene>
    <name evidence="4" type="ORF">ACFP56_07595</name>
</gene>
<dbReference type="InterPro" id="IPR004509">
    <property type="entry name" value="Competence_ComEA_HhH"/>
</dbReference>
<dbReference type="Pfam" id="PF12836">
    <property type="entry name" value="HHH_3"/>
    <property type="match status" value="1"/>
</dbReference>
<protein>
    <submittedName>
        <fullName evidence="4">ComEA family DNA-binding protein</fullName>
    </submittedName>
</protein>
<evidence type="ECO:0000256" key="1">
    <source>
        <dbReference type="SAM" id="MobiDB-lite"/>
    </source>
</evidence>
<dbReference type="RefSeq" id="WP_379232907.1">
    <property type="nucleotide sequence ID" value="NZ_JBHSTE010000002.1"/>
</dbReference>
<evidence type="ECO:0000313" key="5">
    <source>
        <dbReference type="Proteomes" id="UP001596233"/>
    </source>
</evidence>
<dbReference type="SMART" id="SM00278">
    <property type="entry name" value="HhH1"/>
    <property type="match status" value="2"/>
</dbReference>
<dbReference type="PANTHER" id="PTHR21180">
    <property type="entry name" value="ENDONUCLEASE/EXONUCLEASE/PHOSPHATASE FAMILY DOMAIN-CONTAINING PROTEIN 1"/>
    <property type="match status" value="1"/>
</dbReference>
<dbReference type="PANTHER" id="PTHR21180:SF32">
    <property type="entry name" value="ENDONUCLEASE_EXONUCLEASE_PHOSPHATASE FAMILY DOMAIN-CONTAINING PROTEIN 1"/>
    <property type="match status" value="1"/>
</dbReference>
<organism evidence="4 5">
    <name type="scientific">Paenibacillus septentrionalis</name>
    <dbReference type="NCBI Taxonomy" id="429342"/>
    <lineage>
        <taxon>Bacteria</taxon>
        <taxon>Bacillati</taxon>
        <taxon>Bacillota</taxon>
        <taxon>Bacilli</taxon>
        <taxon>Bacillales</taxon>
        <taxon>Paenibacillaceae</taxon>
        <taxon>Paenibacillus</taxon>
    </lineage>
</organism>
<evidence type="ECO:0000256" key="2">
    <source>
        <dbReference type="SAM" id="Phobius"/>
    </source>
</evidence>
<feature type="transmembrane region" description="Helical" evidence="2">
    <location>
        <begin position="12"/>
        <end position="32"/>
    </location>
</feature>
<dbReference type="GO" id="GO:0003677">
    <property type="term" value="F:DNA binding"/>
    <property type="evidence" value="ECO:0007669"/>
    <property type="project" value="UniProtKB-KW"/>
</dbReference>
<dbReference type="SUPFAM" id="SSF47781">
    <property type="entry name" value="RuvA domain 2-like"/>
    <property type="match status" value="1"/>
</dbReference>
<keyword evidence="2" id="KW-1133">Transmembrane helix</keyword>
<feature type="domain" description="Helix-hairpin-helix DNA-binding motif class 1" evidence="3">
    <location>
        <begin position="164"/>
        <end position="183"/>
    </location>
</feature>
<dbReference type="NCBIfam" id="TIGR00426">
    <property type="entry name" value="competence protein ComEA helix-hairpin-helix repeat region"/>
    <property type="match status" value="1"/>
</dbReference>
<keyword evidence="2" id="KW-0472">Membrane</keyword>
<dbReference type="InterPro" id="IPR003583">
    <property type="entry name" value="Hlx-hairpin-Hlx_DNA-bd_motif"/>
</dbReference>
<feature type="compositionally biased region" description="Low complexity" evidence="1">
    <location>
        <begin position="84"/>
        <end position="94"/>
    </location>
</feature>
<dbReference type="Gene3D" id="1.10.150.280">
    <property type="entry name" value="AF1531-like domain"/>
    <property type="match status" value="1"/>
</dbReference>
<accession>A0ABW1V4X4</accession>
<keyword evidence="2" id="KW-0812">Transmembrane</keyword>
<sequence length="188" mass="20097">MLSIKSDSDRLRLILLGILCTGFICVVIALCMQMGKAAKTEEIPIEQLLQQYWQEQLAAQPANEAAHEQLPKEMPALTQVESNADAAQGQAAEDQAAKDDDAQEGQADQGGTPTPASEAAEQDGKIDINRATAEQLQQLKGIGPSKASAIVEDRERKGSFKSIGDIKRVKGIGEKLFAGIQDSIVANP</sequence>
<feature type="domain" description="Helix-hairpin-helix DNA-binding motif class 1" evidence="3">
    <location>
        <begin position="134"/>
        <end position="153"/>
    </location>
</feature>
<evidence type="ECO:0000259" key="3">
    <source>
        <dbReference type="SMART" id="SM00278"/>
    </source>
</evidence>
<evidence type="ECO:0000313" key="4">
    <source>
        <dbReference type="EMBL" id="MFC6332486.1"/>
    </source>
</evidence>
<keyword evidence="4" id="KW-0238">DNA-binding</keyword>
<dbReference type="Proteomes" id="UP001596233">
    <property type="component" value="Unassembled WGS sequence"/>
</dbReference>
<feature type="region of interest" description="Disordered" evidence="1">
    <location>
        <begin position="81"/>
        <end position="122"/>
    </location>
</feature>